<protein>
    <submittedName>
        <fullName evidence="1">Uncharacterized protein</fullName>
    </submittedName>
</protein>
<accession>A0A8C0W8H8</accession>
<sequence>MLTTVVENNDMERTCLVRWTDRVAQVVDEHSVLRTSVFLILQWPQMSQSETCGGAEQILGVNILQSRKYHNSNKLHSTKESPQPIEEKVGAFTKIIEAMGFTGPLKYSKWVKSCSSDFSFGGF</sequence>
<evidence type="ECO:0000313" key="1">
    <source>
        <dbReference type="Ensembl" id="ENSCCNP00000006849.1"/>
    </source>
</evidence>
<organism evidence="1">
    <name type="scientific">Castor canadensis</name>
    <name type="common">American beaver</name>
    <dbReference type="NCBI Taxonomy" id="51338"/>
    <lineage>
        <taxon>Eukaryota</taxon>
        <taxon>Metazoa</taxon>
        <taxon>Chordata</taxon>
        <taxon>Craniata</taxon>
        <taxon>Vertebrata</taxon>
        <taxon>Euteleostomi</taxon>
        <taxon>Mammalia</taxon>
        <taxon>Eutheria</taxon>
        <taxon>Euarchontoglires</taxon>
        <taxon>Glires</taxon>
        <taxon>Rodentia</taxon>
        <taxon>Castorimorpha</taxon>
        <taxon>Castoridae</taxon>
        <taxon>Castor</taxon>
    </lineage>
</organism>
<dbReference type="Ensembl" id="ENSCCNT00000009071.1">
    <property type="protein sequence ID" value="ENSCCNP00000006849.1"/>
    <property type="gene ID" value="ENSCCNG00000007315.1"/>
</dbReference>
<dbReference type="AlphaFoldDB" id="A0A8C0W8H8"/>
<name>A0A8C0W8H8_CASCN</name>
<proteinExistence type="predicted"/>
<reference evidence="1" key="1">
    <citation type="submission" date="2023-09" db="UniProtKB">
        <authorList>
            <consortium name="Ensembl"/>
        </authorList>
    </citation>
    <scope>IDENTIFICATION</scope>
</reference>